<evidence type="ECO:0000313" key="2">
    <source>
        <dbReference type="EMBL" id="SHK72567.1"/>
    </source>
</evidence>
<gene>
    <name evidence="2" type="ORF">SAMN05216463_110123</name>
</gene>
<reference evidence="2 3" key="1">
    <citation type="submission" date="2016-11" db="EMBL/GenBank/DDBJ databases">
        <authorList>
            <person name="Jaros S."/>
            <person name="Januszkiewicz K."/>
            <person name="Wedrychowicz H."/>
        </authorList>
    </citation>
    <scope>NUCLEOTIDE SEQUENCE [LARGE SCALE GENOMIC DNA]</scope>
    <source>
        <strain evidence="2 3">KHT3</strain>
    </source>
</reference>
<keyword evidence="1" id="KW-0472">Membrane</keyword>
<evidence type="ECO:0000256" key="1">
    <source>
        <dbReference type="SAM" id="Phobius"/>
    </source>
</evidence>
<dbReference type="AlphaFoldDB" id="A0A1M6UTP6"/>
<name>A0A1M6UTP6_XYLRU</name>
<proteinExistence type="predicted"/>
<evidence type="ECO:0000313" key="3">
    <source>
        <dbReference type="Proteomes" id="UP000184130"/>
    </source>
</evidence>
<feature type="transmembrane region" description="Helical" evidence="1">
    <location>
        <begin position="12"/>
        <end position="32"/>
    </location>
</feature>
<protein>
    <submittedName>
        <fullName evidence="2">Uncharacterized protein</fullName>
    </submittedName>
</protein>
<sequence>MIKGKIVKKSQFIVILLGYFKSFFYFCGKITLCCEFS</sequence>
<organism evidence="2 3">
    <name type="scientific">Xylanibacter ruminicola</name>
    <name type="common">Prevotella ruminicola</name>
    <dbReference type="NCBI Taxonomy" id="839"/>
    <lineage>
        <taxon>Bacteria</taxon>
        <taxon>Pseudomonadati</taxon>
        <taxon>Bacteroidota</taxon>
        <taxon>Bacteroidia</taxon>
        <taxon>Bacteroidales</taxon>
        <taxon>Prevotellaceae</taxon>
        <taxon>Xylanibacter</taxon>
    </lineage>
</organism>
<keyword evidence="1" id="KW-0812">Transmembrane</keyword>
<dbReference type="Proteomes" id="UP000184130">
    <property type="component" value="Unassembled WGS sequence"/>
</dbReference>
<keyword evidence="1" id="KW-1133">Transmembrane helix</keyword>
<dbReference type="EMBL" id="FRBD01000010">
    <property type="protein sequence ID" value="SHK72567.1"/>
    <property type="molecule type" value="Genomic_DNA"/>
</dbReference>
<accession>A0A1M6UTP6</accession>